<dbReference type="EMBL" id="NRSJ01000004">
    <property type="protein sequence ID" value="MBK1703663.1"/>
    <property type="molecule type" value="Genomic_DNA"/>
</dbReference>
<dbReference type="AlphaFoldDB" id="A0AAJ0U237"/>
<dbReference type="Gene3D" id="3.40.250.10">
    <property type="entry name" value="Rhodanese-like domain"/>
    <property type="match status" value="1"/>
</dbReference>
<evidence type="ECO:0000313" key="3">
    <source>
        <dbReference type="EMBL" id="MBK1703663.1"/>
    </source>
</evidence>
<feature type="signal peptide" evidence="1">
    <location>
        <begin position="1"/>
        <end position="22"/>
    </location>
</feature>
<dbReference type="Proteomes" id="UP001296776">
    <property type="component" value="Unassembled WGS sequence"/>
</dbReference>
<accession>A0AAJ0U237</accession>
<dbReference type="InterPro" id="IPR036873">
    <property type="entry name" value="Rhodanese-like_dom_sf"/>
</dbReference>
<evidence type="ECO:0000256" key="1">
    <source>
        <dbReference type="SAM" id="SignalP"/>
    </source>
</evidence>
<dbReference type="PROSITE" id="PS51257">
    <property type="entry name" value="PROKAR_LIPOPROTEIN"/>
    <property type="match status" value="1"/>
</dbReference>
<dbReference type="SMART" id="SM00450">
    <property type="entry name" value="RHOD"/>
    <property type="match status" value="1"/>
</dbReference>
<gene>
    <name evidence="3" type="ORF">CKO40_03650</name>
</gene>
<feature type="domain" description="Rhodanese" evidence="2">
    <location>
        <begin position="102"/>
        <end position="214"/>
    </location>
</feature>
<dbReference type="Pfam" id="PF00581">
    <property type="entry name" value="Rhodanese"/>
    <property type="match status" value="1"/>
</dbReference>
<dbReference type="CDD" id="cd00158">
    <property type="entry name" value="RHOD"/>
    <property type="match status" value="1"/>
</dbReference>
<comment type="caution">
    <text evidence="3">The sequence shown here is derived from an EMBL/GenBank/DDBJ whole genome shotgun (WGS) entry which is preliminary data.</text>
</comment>
<evidence type="ECO:0000313" key="4">
    <source>
        <dbReference type="Proteomes" id="UP001296776"/>
    </source>
</evidence>
<proteinExistence type="predicted"/>
<name>A0AAJ0U237_9GAMM</name>
<dbReference type="PROSITE" id="PS50206">
    <property type="entry name" value="RHODANESE_3"/>
    <property type="match status" value="1"/>
</dbReference>
<protein>
    <submittedName>
        <fullName evidence="3">Sulfurtransferase</fullName>
    </submittedName>
</protein>
<evidence type="ECO:0000259" key="2">
    <source>
        <dbReference type="PROSITE" id="PS50206"/>
    </source>
</evidence>
<reference evidence="3" key="1">
    <citation type="submission" date="2017-08" db="EMBL/GenBank/DDBJ databases">
        <authorList>
            <person name="Imhoff J.F."/>
            <person name="Rahn T."/>
            <person name="Kuenzel S."/>
            <person name="Neulinger S.C."/>
        </authorList>
    </citation>
    <scope>NUCLEOTIDE SEQUENCE</scope>
    <source>
        <strain evidence="3">DSM 11080</strain>
    </source>
</reference>
<reference evidence="3" key="2">
    <citation type="journal article" date="2020" name="Microorganisms">
        <title>Osmotic Adaptation and Compatible Solute Biosynthesis of Phototrophic Bacteria as Revealed from Genome Analyses.</title>
        <authorList>
            <person name="Imhoff J.F."/>
            <person name="Rahn T."/>
            <person name="Kunzel S."/>
            <person name="Keller A."/>
            <person name="Neulinger S.C."/>
        </authorList>
    </citation>
    <scope>NUCLEOTIDE SEQUENCE</scope>
    <source>
        <strain evidence="3">DSM 11080</strain>
    </source>
</reference>
<feature type="chain" id="PRO_5042519832" evidence="1">
    <location>
        <begin position="23"/>
        <end position="217"/>
    </location>
</feature>
<dbReference type="InterPro" id="IPR001763">
    <property type="entry name" value="Rhodanese-like_dom"/>
</dbReference>
<keyword evidence="4" id="KW-1185">Reference proteome</keyword>
<dbReference type="SUPFAM" id="SSF52821">
    <property type="entry name" value="Rhodanese/Cell cycle control phosphatase"/>
    <property type="match status" value="1"/>
</dbReference>
<organism evidence="3 4">
    <name type="scientific">Halochromatium glycolicum</name>
    <dbReference type="NCBI Taxonomy" id="85075"/>
    <lineage>
        <taxon>Bacteria</taxon>
        <taxon>Pseudomonadati</taxon>
        <taxon>Pseudomonadota</taxon>
        <taxon>Gammaproteobacteria</taxon>
        <taxon>Chromatiales</taxon>
        <taxon>Chromatiaceae</taxon>
        <taxon>Halochromatium</taxon>
    </lineage>
</organism>
<keyword evidence="1" id="KW-0732">Signal</keyword>
<sequence>MKKRHRAIFDLLPIIVVSLACAEQLFAREVNLAPNLPYVDITYEGKQIRIERIQDTEHHLNNSFTKTSRPCPPFCIHPMQAAVGVETVGELELMDFLIGKVRTGEGLLIDSRLPEWFQKGTIPGSVNIPWTLLTDGPDNPHTARILMALGAVEDMGQWDFRPALHLMLFCNGPWCDQSPRAIQNLLALGYPPEKLHYYRGGMQLWQLLGLTTVVPTN</sequence>